<reference evidence="1 2" key="1">
    <citation type="journal article" date="2018" name="Nat. Ecol. Evol.">
        <title>Shark genomes provide insights into elasmobranch evolution and the origin of vertebrates.</title>
        <authorList>
            <person name="Hara Y"/>
            <person name="Yamaguchi K"/>
            <person name="Onimaru K"/>
            <person name="Kadota M"/>
            <person name="Koyanagi M"/>
            <person name="Keeley SD"/>
            <person name="Tatsumi K"/>
            <person name="Tanaka K"/>
            <person name="Motone F"/>
            <person name="Kageyama Y"/>
            <person name="Nozu R"/>
            <person name="Adachi N"/>
            <person name="Nishimura O"/>
            <person name="Nakagawa R"/>
            <person name="Tanegashima C"/>
            <person name="Kiyatake I"/>
            <person name="Matsumoto R"/>
            <person name="Murakumo K"/>
            <person name="Nishida K"/>
            <person name="Terakita A"/>
            <person name="Kuratani S"/>
            <person name="Sato K"/>
            <person name="Hyodo S Kuraku.S."/>
        </authorList>
    </citation>
    <scope>NUCLEOTIDE SEQUENCE [LARGE SCALE GENOMIC DNA]</scope>
</reference>
<dbReference type="AlphaFoldDB" id="A0A401RMY7"/>
<dbReference type="OrthoDB" id="9909555at2759"/>
<gene>
    <name evidence="1" type="ORF">chiPu_0000046</name>
</gene>
<proteinExistence type="predicted"/>
<protein>
    <submittedName>
        <fullName evidence="1">Uncharacterized protein</fullName>
    </submittedName>
</protein>
<evidence type="ECO:0000313" key="2">
    <source>
        <dbReference type="Proteomes" id="UP000287033"/>
    </source>
</evidence>
<dbReference type="Proteomes" id="UP000287033">
    <property type="component" value="Unassembled WGS sequence"/>
</dbReference>
<dbReference type="EMBL" id="BEZZ01000001">
    <property type="protein sequence ID" value="GCC19523.1"/>
    <property type="molecule type" value="Genomic_DNA"/>
</dbReference>
<dbReference type="OMA" id="CATEMIS"/>
<comment type="caution">
    <text evidence="1">The sequence shown here is derived from an EMBL/GenBank/DDBJ whole genome shotgun (WGS) entry which is preliminary data.</text>
</comment>
<evidence type="ECO:0000313" key="1">
    <source>
        <dbReference type="EMBL" id="GCC19523.1"/>
    </source>
</evidence>
<organism evidence="1 2">
    <name type="scientific">Chiloscyllium punctatum</name>
    <name type="common">Brownbanded bambooshark</name>
    <name type="synonym">Hemiscyllium punctatum</name>
    <dbReference type="NCBI Taxonomy" id="137246"/>
    <lineage>
        <taxon>Eukaryota</taxon>
        <taxon>Metazoa</taxon>
        <taxon>Chordata</taxon>
        <taxon>Craniata</taxon>
        <taxon>Vertebrata</taxon>
        <taxon>Chondrichthyes</taxon>
        <taxon>Elasmobranchii</taxon>
        <taxon>Galeomorphii</taxon>
        <taxon>Galeoidea</taxon>
        <taxon>Orectolobiformes</taxon>
        <taxon>Hemiscylliidae</taxon>
        <taxon>Chiloscyllium</taxon>
    </lineage>
</organism>
<sequence length="239" mass="26538">MAATGSKVAAVTATISRGLTFIPLCSWINGFDTRLDNEHFFRRLRLRTYFFNQDSRPPSDDPFSRLQHTPSTWTPRAGLLSALDLFISNCRRDIDHLNPSTPLTHSNLSPSQCAALHSLRSNPSLTIKPADKGGAVVVWRTNLYTAEARHQRVDTSSYCPLDHDPTSHHQTIISQTIHNLITSGDLPSTASNLIVPQLRTTRFYLHKIHKPDCSGRPIVAACSCPNELISAYLNTVLSP</sequence>
<dbReference type="STRING" id="137246.A0A401RMY7"/>
<keyword evidence="2" id="KW-1185">Reference proteome</keyword>
<accession>A0A401RMY7</accession>
<name>A0A401RMY7_CHIPU</name>